<evidence type="ECO:0000259" key="5">
    <source>
        <dbReference type="Pfam" id="PF02775"/>
    </source>
</evidence>
<dbReference type="NCBIfam" id="NF006052">
    <property type="entry name" value="PRK08199.1"/>
    <property type="match status" value="1"/>
</dbReference>
<evidence type="ECO:0000256" key="3">
    <source>
        <dbReference type="RuleBase" id="RU362132"/>
    </source>
</evidence>
<dbReference type="PROSITE" id="PS00187">
    <property type="entry name" value="TPP_ENZYMES"/>
    <property type="match status" value="1"/>
</dbReference>
<dbReference type="Gene3D" id="3.40.50.1220">
    <property type="entry name" value="TPP-binding domain"/>
    <property type="match status" value="1"/>
</dbReference>
<dbReference type="RefSeq" id="WP_180282257.1">
    <property type="nucleotide sequence ID" value="NZ_JABFDB010000008.1"/>
</dbReference>
<dbReference type="InterPro" id="IPR029035">
    <property type="entry name" value="DHS-like_NAD/FAD-binding_dom"/>
</dbReference>
<proteinExistence type="inferred from homology"/>
<evidence type="ECO:0000259" key="6">
    <source>
        <dbReference type="Pfam" id="PF02776"/>
    </source>
</evidence>
<organism evidence="7 8">
    <name type="scientific">Azospirillum oleiclasticum</name>
    <dbReference type="NCBI Taxonomy" id="2735135"/>
    <lineage>
        <taxon>Bacteria</taxon>
        <taxon>Pseudomonadati</taxon>
        <taxon>Pseudomonadota</taxon>
        <taxon>Alphaproteobacteria</taxon>
        <taxon>Rhodospirillales</taxon>
        <taxon>Azospirillaceae</taxon>
        <taxon>Azospirillum</taxon>
    </lineage>
</organism>
<feature type="domain" description="Thiamine pyrophosphate enzyme TPP-binding" evidence="5">
    <location>
        <begin position="388"/>
        <end position="533"/>
    </location>
</feature>
<dbReference type="PANTHER" id="PTHR18968">
    <property type="entry name" value="THIAMINE PYROPHOSPHATE ENZYMES"/>
    <property type="match status" value="1"/>
</dbReference>
<dbReference type="CDD" id="cd07035">
    <property type="entry name" value="TPP_PYR_POX_like"/>
    <property type="match status" value="1"/>
</dbReference>
<gene>
    <name evidence="7" type="ORF">HND93_12220</name>
</gene>
<dbReference type="Proteomes" id="UP000584642">
    <property type="component" value="Unassembled WGS sequence"/>
</dbReference>
<comment type="similarity">
    <text evidence="1 3">Belongs to the TPP enzyme family.</text>
</comment>
<dbReference type="InterPro" id="IPR045229">
    <property type="entry name" value="TPP_enz"/>
</dbReference>
<dbReference type="EMBL" id="JABFDB010000008">
    <property type="protein sequence ID" value="NYZ20480.1"/>
    <property type="molecule type" value="Genomic_DNA"/>
</dbReference>
<feature type="domain" description="Thiamine pyrophosphate enzyme central" evidence="4">
    <location>
        <begin position="194"/>
        <end position="330"/>
    </location>
</feature>
<evidence type="ECO:0000259" key="4">
    <source>
        <dbReference type="Pfam" id="PF00205"/>
    </source>
</evidence>
<dbReference type="InterPro" id="IPR012000">
    <property type="entry name" value="Thiamin_PyroP_enz_cen_dom"/>
</dbReference>
<dbReference type="Pfam" id="PF00205">
    <property type="entry name" value="TPP_enzyme_M"/>
    <property type="match status" value="1"/>
</dbReference>
<dbReference type="InterPro" id="IPR012001">
    <property type="entry name" value="Thiamin_PyroP_enz_TPP-bd_dom"/>
</dbReference>
<dbReference type="SUPFAM" id="SSF52467">
    <property type="entry name" value="DHS-like NAD/FAD-binding domain"/>
    <property type="match status" value="1"/>
</dbReference>
<dbReference type="InterPro" id="IPR029061">
    <property type="entry name" value="THDP-binding"/>
</dbReference>
<sequence>MTDLPARTGARLLVDALRNHGADLAFSVAGESYLDVLDAFVDTPEMRLVTCRQEGGLSFMAEAYGKLTGRPGIGFVTRGPGACNAAIGVHTAQQDSSPMILFVGQVARDQTDREAFQEIDYRRMFGSVAKWAAQIDDAARVPEYVAHAFHTATSGRPGPVVLALPEDMLGDKAAVRDTGAYAPVTAHPGTDDLRRLSELLAKAERPMLLVGGPGWTDEACADIRAFAEANALPVCCSFRRQDILDNESPAYVGDLGTGANPALLRRVGEADLLLVVGARLGEITTQGYALLTPPEPGPVLIHAHPAAEEPGRVYRPTLGIQAGVVPMAKALAALAPVEDPPWRGWAEEARADWLAWLEPGPCAGAVDMGWIFGWLRDRLPVDAIVTNDAGNFSGWAHRHLLYRRPGRQLGPTNGAMGYGVPAAVAAKLVHPKRVVLGIAGDGGFLMTGQELATAVHTGAAPILLVVNNGMYGTIRMHQEKRFPGRVSATDLTNPDFAALAQSYGAHGIAVERTRDFVPAFWDAMWSRKPAVIELRVDPEQITTRTTLSALRQSATPTGAG</sequence>
<name>A0ABX2TCN6_9PROT</name>
<dbReference type="InterPro" id="IPR000399">
    <property type="entry name" value="TPP-bd_CS"/>
</dbReference>
<dbReference type="Pfam" id="PF02776">
    <property type="entry name" value="TPP_enzyme_N"/>
    <property type="match status" value="1"/>
</dbReference>
<dbReference type="Gene3D" id="3.40.50.970">
    <property type="match status" value="2"/>
</dbReference>
<protein>
    <submittedName>
        <fullName evidence="7">Thiamine pyrophosphate-binding protein</fullName>
    </submittedName>
</protein>
<accession>A0ABX2TCN6</accession>
<reference evidence="7 8" key="1">
    <citation type="submission" date="2020-05" db="EMBL/GenBank/DDBJ databases">
        <title>Azospirillum oleiclasticum sp. nov, a nitrogen-fixing and heavy crude oil-emulsifying bacterium isolated from the crude oil of Yumen Oilfield.</title>
        <authorList>
            <person name="Wu D."/>
            <person name="Cai M."/>
            <person name="Zhang X."/>
        </authorList>
    </citation>
    <scope>NUCLEOTIDE SEQUENCE [LARGE SCALE GENOMIC DNA]</scope>
    <source>
        <strain evidence="7 8">ROY-1-1-2</strain>
    </source>
</reference>
<dbReference type="Pfam" id="PF02775">
    <property type="entry name" value="TPP_enzyme_C"/>
    <property type="match status" value="1"/>
</dbReference>
<dbReference type="PANTHER" id="PTHR18968:SF120">
    <property type="entry name" value="ACETOLACTATE SYNTHASE LARGE SUBUNIT"/>
    <property type="match status" value="1"/>
</dbReference>
<evidence type="ECO:0000256" key="2">
    <source>
        <dbReference type="ARBA" id="ARBA00023052"/>
    </source>
</evidence>
<evidence type="ECO:0000313" key="7">
    <source>
        <dbReference type="EMBL" id="NYZ20480.1"/>
    </source>
</evidence>
<comment type="caution">
    <text evidence="7">The sequence shown here is derived from an EMBL/GenBank/DDBJ whole genome shotgun (WGS) entry which is preliminary data.</text>
</comment>
<evidence type="ECO:0000313" key="8">
    <source>
        <dbReference type="Proteomes" id="UP000584642"/>
    </source>
</evidence>
<dbReference type="CDD" id="cd00568">
    <property type="entry name" value="TPP_enzymes"/>
    <property type="match status" value="1"/>
</dbReference>
<dbReference type="InterPro" id="IPR011766">
    <property type="entry name" value="TPP_enzyme_TPP-bd"/>
</dbReference>
<feature type="domain" description="Thiamine pyrophosphate enzyme N-terminal TPP-binding" evidence="6">
    <location>
        <begin position="8"/>
        <end position="121"/>
    </location>
</feature>
<evidence type="ECO:0000256" key="1">
    <source>
        <dbReference type="ARBA" id="ARBA00007812"/>
    </source>
</evidence>
<dbReference type="SUPFAM" id="SSF52518">
    <property type="entry name" value="Thiamin diphosphate-binding fold (THDP-binding)"/>
    <property type="match status" value="2"/>
</dbReference>
<keyword evidence="2 3" id="KW-0786">Thiamine pyrophosphate</keyword>
<keyword evidence="8" id="KW-1185">Reference proteome</keyword>